<evidence type="ECO:0000256" key="7">
    <source>
        <dbReference type="ARBA" id="ARBA00022840"/>
    </source>
</evidence>
<feature type="domain" description="Response regulatory" evidence="11">
    <location>
        <begin position="671"/>
        <end position="781"/>
    </location>
</feature>
<dbReference type="InterPro" id="IPR001610">
    <property type="entry name" value="PAC"/>
</dbReference>
<evidence type="ECO:0000259" key="10">
    <source>
        <dbReference type="PROSITE" id="PS50109"/>
    </source>
</evidence>
<dbReference type="SMART" id="SM00387">
    <property type="entry name" value="HATPase_c"/>
    <property type="match status" value="1"/>
</dbReference>
<evidence type="ECO:0000256" key="9">
    <source>
        <dbReference type="PROSITE-ProRule" id="PRU00169"/>
    </source>
</evidence>
<dbReference type="InterPro" id="IPR013767">
    <property type="entry name" value="PAS_fold"/>
</dbReference>
<dbReference type="SUPFAM" id="SSF52172">
    <property type="entry name" value="CheY-like"/>
    <property type="match status" value="2"/>
</dbReference>
<evidence type="ECO:0000259" key="13">
    <source>
        <dbReference type="PROSITE" id="PS50113"/>
    </source>
</evidence>
<dbReference type="Pfam" id="PF00989">
    <property type="entry name" value="PAS"/>
    <property type="match status" value="1"/>
</dbReference>
<dbReference type="SMART" id="SM00091">
    <property type="entry name" value="PAS"/>
    <property type="match status" value="2"/>
</dbReference>
<gene>
    <name evidence="14" type="ORF">OMW55_00220</name>
</gene>
<evidence type="ECO:0000256" key="5">
    <source>
        <dbReference type="ARBA" id="ARBA00022741"/>
    </source>
</evidence>
<dbReference type="InterPro" id="IPR013655">
    <property type="entry name" value="PAS_fold_3"/>
</dbReference>
<feature type="domain" description="PAS" evidence="12">
    <location>
        <begin position="147"/>
        <end position="220"/>
    </location>
</feature>
<keyword evidence="3 9" id="KW-0597">Phosphoprotein</keyword>
<sequence>MPNANAKALVLAPGGRDAAVAAGILAETGITAEVCRDLSQLVALLNDDTGFALVTEEALRGADLRPLDAWLDRQPEWSDFPFILLTVRGGGLERNPAATRYIETLGNVTFLERPFHPTTLVSLARAALRGRGRQYEARARLADLRENEARYRQIVEGAEDFAIMRVDAAGLVESWNTGAERITGWSAEEVIGRSGDMIFTPEDRAVGIPDHELNRAYEDGRSINERWHLKKDGSRFWGSGLTMRLDQEGGGYLKIFRDRTTEHQGEAALRESEEHYRFAAELNPQVPWTATPDGQLDRVAERWRDWTGTTGLGDSWAQGLHPEDAGFTAEAWAHSIATGDPYDVKHRIKMRDGTFRWAHTRAFPRFDDEGRVVKWYGSTENIHEQRLAEDRLRELNDTLEARVAERTAELAHAQDALRQSQKMEAMGTLTGGVAHDFNNLLTPIVGSLDLLQRRNIGSEREQRLIEGALQSAERAKTLVQRLLAFARKQPLQARAVDLATLIRDMGDLVSRTSGPRVEVALDLAPDLPAVLADPNQLEMAILNLAVNARDAMPDSGTLTLSATPVEIGEDHEELLPGRYVHLVVADTGVGMDEHTLARAVEPFFSTKGIGRGTGLGLSMVHGLAAQLGGALVISSKPSRGTRVEVWLPTAAHAQQPETVEKVPSGELRRGVILLVDDESLVRESTADMLLELGFAVVEAPSALGGLQLVKDGLAPDLLITDHLMPGMTGVELARAIRNIRPRTPVLVISGYAELDGIAVELPRLTKPFRQAELASKIAEVQDAA</sequence>
<evidence type="ECO:0000259" key="11">
    <source>
        <dbReference type="PROSITE" id="PS50110"/>
    </source>
</evidence>
<organism evidence="14 15">
    <name type="scientific">Sphingomonas arvum</name>
    <dbReference type="NCBI Taxonomy" id="2992113"/>
    <lineage>
        <taxon>Bacteria</taxon>
        <taxon>Pseudomonadati</taxon>
        <taxon>Pseudomonadota</taxon>
        <taxon>Alphaproteobacteria</taxon>
        <taxon>Sphingomonadales</taxon>
        <taxon>Sphingomonadaceae</taxon>
        <taxon>Sphingomonas</taxon>
    </lineage>
</organism>
<dbReference type="Proteomes" id="UP001526246">
    <property type="component" value="Unassembled WGS sequence"/>
</dbReference>
<dbReference type="Gene3D" id="1.10.287.130">
    <property type="match status" value="1"/>
</dbReference>
<feature type="domain" description="Histidine kinase" evidence="10">
    <location>
        <begin position="432"/>
        <end position="651"/>
    </location>
</feature>
<evidence type="ECO:0000256" key="2">
    <source>
        <dbReference type="ARBA" id="ARBA00012438"/>
    </source>
</evidence>
<dbReference type="SUPFAM" id="SSF47384">
    <property type="entry name" value="Homodimeric domain of signal transducing histidine kinase"/>
    <property type="match status" value="1"/>
</dbReference>
<dbReference type="Pfam" id="PF00072">
    <property type="entry name" value="Response_reg"/>
    <property type="match status" value="1"/>
</dbReference>
<dbReference type="RefSeq" id="WP_264879996.1">
    <property type="nucleotide sequence ID" value="NZ_JAPDOB010000001.1"/>
</dbReference>
<keyword evidence="4" id="KW-0808">Transferase</keyword>
<dbReference type="InterPro" id="IPR001789">
    <property type="entry name" value="Sig_transdc_resp-reg_receiver"/>
</dbReference>
<keyword evidence="6" id="KW-0418">Kinase</keyword>
<dbReference type="InterPro" id="IPR005467">
    <property type="entry name" value="His_kinase_dom"/>
</dbReference>
<keyword evidence="15" id="KW-1185">Reference proteome</keyword>
<evidence type="ECO:0000256" key="4">
    <source>
        <dbReference type="ARBA" id="ARBA00022679"/>
    </source>
</evidence>
<evidence type="ECO:0000259" key="12">
    <source>
        <dbReference type="PROSITE" id="PS50112"/>
    </source>
</evidence>
<dbReference type="InterPro" id="IPR000700">
    <property type="entry name" value="PAS-assoc_C"/>
</dbReference>
<feature type="modified residue" description="4-aspartylphosphate" evidence="9">
    <location>
        <position position="721"/>
    </location>
</feature>
<dbReference type="InterPro" id="IPR003594">
    <property type="entry name" value="HATPase_dom"/>
</dbReference>
<dbReference type="InterPro" id="IPR004358">
    <property type="entry name" value="Sig_transdc_His_kin-like_C"/>
</dbReference>
<dbReference type="SMART" id="SM00086">
    <property type="entry name" value="PAC"/>
    <property type="match status" value="1"/>
</dbReference>
<accession>A0ABT3JAY8</accession>
<dbReference type="NCBIfam" id="TIGR00229">
    <property type="entry name" value="sensory_box"/>
    <property type="match status" value="2"/>
</dbReference>
<dbReference type="InterPro" id="IPR036890">
    <property type="entry name" value="HATPase_C_sf"/>
</dbReference>
<proteinExistence type="predicted"/>
<dbReference type="Pfam" id="PF02518">
    <property type="entry name" value="HATPase_c"/>
    <property type="match status" value="1"/>
</dbReference>
<dbReference type="PROSITE" id="PS50110">
    <property type="entry name" value="RESPONSE_REGULATORY"/>
    <property type="match status" value="1"/>
</dbReference>
<comment type="catalytic activity">
    <reaction evidence="1">
        <text>ATP + protein L-histidine = ADP + protein N-phospho-L-histidine.</text>
        <dbReference type="EC" id="2.7.13.3"/>
    </reaction>
</comment>
<protein>
    <recommendedName>
        <fullName evidence="2">histidine kinase</fullName>
        <ecNumber evidence="2">2.7.13.3</ecNumber>
    </recommendedName>
</protein>
<dbReference type="SMART" id="SM00448">
    <property type="entry name" value="REC"/>
    <property type="match status" value="1"/>
</dbReference>
<comment type="caution">
    <text evidence="14">The sequence shown here is derived from an EMBL/GenBank/DDBJ whole genome shotgun (WGS) entry which is preliminary data.</text>
</comment>
<dbReference type="InterPro" id="IPR035965">
    <property type="entry name" value="PAS-like_dom_sf"/>
</dbReference>
<dbReference type="Pfam" id="PF08447">
    <property type="entry name" value="PAS_3"/>
    <property type="match status" value="1"/>
</dbReference>
<dbReference type="SUPFAM" id="SSF55785">
    <property type="entry name" value="PYP-like sensor domain (PAS domain)"/>
    <property type="match status" value="2"/>
</dbReference>
<evidence type="ECO:0000313" key="14">
    <source>
        <dbReference type="EMBL" id="MCW3796235.1"/>
    </source>
</evidence>
<dbReference type="EC" id="2.7.13.3" evidence="2"/>
<evidence type="ECO:0000256" key="6">
    <source>
        <dbReference type="ARBA" id="ARBA00022777"/>
    </source>
</evidence>
<dbReference type="PROSITE" id="PS50113">
    <property type="entry name" value="PAC"/>
    <property type="match status" value="1"/>
</dbReference>
<dbReference type="SMART" id="SM00388">
    <property type="entry name" value="HisKA"/>
    <property type="match status" value="1"/>
</dbReference>
<dbReference type="PROSITE" id="PS50109">
    <property type="entry name" value="HIS_KIN"/>
    <property type="match status" value="1"/>
</dbReference>
<dbReference type="PANTHER" id="PTHR43065">
    <property type="entry name" value="SENSOR HISTIDINE KINASE"/>
    <property type="match status" value="1"/>
</dbReference>
<dbReference type="EMBL" id="JAPDOB010000001">
    <property type="protein sequence ID" value="MCW3796235.1"/>
    <property type="molecule type" value="Genomic_DNA"/>
</dbReference>
<dbReference type="PANTHER" id="PTHR43065:SF46">
    <property type="entry name" value="C4-DICARBOXYLATE TRANSPORT SENSOR PROTEIN DCTB"/>
    <property type="match status" value="1"/>
</dbReference>
<feature type="domain" description="PAC" evidence="13">
    <location>
        <begin position="342"/>
        <end position="394"/>
    </location>
</feature>
<dbReference type="Pfam" id="PF00512">
    <property type="entry name" value="HisKA"/>
    <property type="match status" value="1"/>
</dbReference>
<dbReference type="Gene3D" id="3.30.565.10">
    <property type="entry name" value="Histidine kinase-like ATPase, C-terminal domain"/>
    <property type="match status" value="1"/>
</dbReference>
<dbReference type="PRINTS" id="PR00344">
    <property type="entry name" value="BCTRLSENSOR"/>
</dbReference>
<evidence type="ECO:0000313" key="15">
    <source>
        <dbReference type="Proteomes" id="UP001526246"/>
    </source>
</evidence>
<dbReference type="Gene3D" id="3.30.450.20">
    <property type="entry name" value="PAS domain"/>
    <property type="match status" value="2"/>
</dbReference>
<dbReference type="CDD" id="cd00130">
    <property type="entry name" value="PAS"/>
    <property type="match status" value="2"/>
</dbReference>
<keyword evidence="8" id="KW-0902">Two-component regulatory system</keyword>
<reference evidence="14 15" key="1">
    <citation type="submission" date="2022-10" db="EMBL/GenBank/DDBJ databases">
        <title>Sphingomonas sp.</title>
        <authorList>
            <person name="Jin C."/>
        </authorList>
    </citation>
    <scope>NUCLEOTIDE SEQUENCE [LARGE SCALE GENOMIC DNA]</scope>
    <source>
        <strain evidence="14 15">BN140010</strain>
    </source>
</reference>
<evidence type="ECO:0000256" key="8">
    <source>
        <dbReference type="ARBA" id="ARBA00023012"/>
    </source>
</evidence>
<dbReference type="Gene3D" id="3.40.50.2300">
    <property type="match status" value="1"/>
</dbReference>
<dbReference type="InterPro" id="IPR003661">
    <property type="entry name" value="HisK_dim/P_dom"/>
</dbReference>
<dbReference type="InterPro" id="IPR036097">
    <property type="entry name" value="HisK_dim/P_sf"/>
</dbReference>
<dbReference type="PROSITE" id="PS50112">
    <property type="entry name" value="PAS"/>
    <property type="match status" value="1"/>
</dbReference>
<dbReference type="InterPro" id="IPR011006">
    <property type="entry name" value="CheY-like_superfamily"/>
</dbReference>
<evidence type="ECO:0000256" key="1">
    <source>
        <dbReference type="ARBA" id="ARBA00000085"/>
    </source>
</evidence>
<dbReference type="InterPro" id="IPR000014">
    <property type="entry name" value="PAS"/>
</dbReference>
<evidence type="ECO:0000256" key="3">
    <source>
        <dbReference type="ARBA" id="ARBA00022553"/>
    </source>
</evidence>
<keyword evidence="5" id="KW-0547">Nucleotide-binding</keyword>
<keyword evidence="7" id="KW-0067">ATP-binding</keyword>
<name>A0ABT3JAY8_9SPHN</name>
<dbReference type="CDD" id="cd00082">
    <property type="entry name" value="HisKA"/>
    <property type="match status" value="1"/>
</dbReference>
<dbReference type="SUPFAM" id="SSF55874">
    <property type="entry name" value="ATPase domain of HSP90 chaperone/DNA topoisomerase II/histidine kinase"/>
    <property type="match status" value="1"/>
</dbReference>